<dbReference type="Proteomes" id="UP000249518">
    <property type="component" value="Unassembled WGS sequence"/>
</dbReference>
<evidence type="ECO:0000313" key="3">
    <source>
        <dbReference type="Proteomes" id="UP000249518"/>
    </source>
</evidence>
<sequence length="1239" mass="128875">MNKFLQLLLLLLIFGSTSVFAQKTWVGATNGTWNTGSNWSPSGVPGAGDDVIINTTLNISVNTNTTINTLTITGNAAVTFTANGGARTITIDNTGSSIDAGSSLTLVGTTGGGSRTMRLAYTGSNQTMAIAGTLILTPTAAGSIYTATNSVTTVTGSIVRTGGTLTSTASNLSFSAVGTYQHAMNGSTIPTATWNANSTCLVTGITSTIPSAGLGQAFGNFTWNCSGQSAAINNLAGASGGLTTINGDFTILSTNGQTLNLNNSATARTLTVGGNFSNSGGVIDWASGTATTTINVGGAITVSGSATMTTSTLTTAVVNGTFVLTGSTPQTLNFSTPSNVTYTNFTVNTASTLVLGSDVFLNRNNNAPWRSILTVNNGGTINCGTHVVTGGGLVETNGEFNLNAGAKMITANATGVQGSVTTATVNPTYNSGASYEFRGAATGVFTLSTANTITGTMTINRSSGVTLDQDFTTSTLEFLDGVATTGSFAITIHLTGSITGANASRYINGRLHKVFNAATSFTFPIGKDGVYKPVVYEYTALTGTSTVSMEQFEAALPGTLPSSINLNNSRYWEISQTGGSSIGYQVTLDGAGDAITGTIVMLKRESGTTSSHAVTAPNYTNTTAFTTLTGNNQFTLGSTCTQTASVGSNQSFCSTQAVVLSGNTPTYGSGAWSVAGPSTLLAQFSDVNSPTATFTPAGGNGIYTLTWTLTNGNCSNTATQDLEYGKSTTWTVASGGSWNNGAPDVTTSAIISFDYTSSGDLVACSLTVDSNADVIISSGDVVSLSGGLTVDTGSSFTLENDAYLMQEGSSNPNSGDITVERQSQSLMRLDYTLWSSPVESQNLLSFSPLTVANRFYTYTTSANTYAVIAPGSNDFTTGQGYLIRMPDNHPTSPTAWQGSFVGKPNSGDLAFTLSNAGSGYNAVGNPYPSPISIETFLDDNSSLIDGDLYFWRKTNNAAGSAYVTYSGGAFSDGPHPYDNIQPGQGFIVKANSAGNLAFNNLQREVNSGVFYRSEENSNASRIWLHLKNNSTVVGALVVGYREDATNGIDNQLDGEYINDSSLSLNSVVADTALAVQHRAGFVSTDVVPLQFKTNNSGSFEIAINTVDGLFLNDEQHIFLKDNLLNVAHDLRNAAYSFVSDAGTFSNRFEIVYESTLSVSSPLLENTVVVYSKNKTIEINSGSIPMNNVKVFDMRGRLVAEQSDVAATSISLPLERVANQVLIVQITSIDGQTSSKKVVH</sequence>
<gene>
    <name evidence="2" type="ORF">B0I10_1124</name>
</gene>
<dbReference type="EMBL" id="QLSV01000012">
    <property type="protein sequence ID" value="RAR46991.1"/>
    <property type="molecule type" value="Genomic_DNA"/>
</dbReference>
<name>A0A328WL68_9FLAO</name>
<dbReference type="RefSeq" id="WP_146740353.1">
    <property type="nucleotide sequence ID" value="NZ_QLSV01000012.1"/>
</dbReference>
<keyword evidence="3" id="KW-1185">Reference proteome</keyword>
<comment type="caution">
    <text evidence="2">The sequence shown here is derived from an EMBL/GenBank/DDBJ whole genome shotgun (WGS) entry which is preliminary data.</text>
</comment>
<feature type="signal peptide" evidence="1">
    <location>
        <begin position="1"/>
        <end position="21"/>
    </location>
</feature>
<evidence type="ECO:0000256" key="1">
    <source>
        <dbReference type="SAM" id="SignalP"/>
    </source>
</evidence>
<dbReference type="OrthoDB" id="1652165at2"/>
<keyword evidence="1" id="KW-0732">Signal</keyword>
<organism evidence="2 3">
    <name type="scientific">Flavobacterium lacus</name>
    <dbReference type="NCBI Taxonomy" id="1353778"/>
    <lineage>
        <taxon>Bacteria</taxon>
        <taxon>Pseudomonadati</taxon>
        <taxon>Bacteroidota</taxon>
        <taxon>Flavobacteriia</taxon>
        <taxon>Flavobacteriales</taxon>
        <taxon>Flavobacteriaceae</taxon>
        <taxon>Flavobacterium</taxon>
    </lineage>
</organism>
<feature type="chain" id="PRO_5016441995" description="Secreted protein (Por secretion system target)" evidence="1">
    <location>
        <begin position="22"/>
        <end position="1239"/>
    </location>
</feature>
<evidence type="ECO:0008006" key="4">
    <source>
        <dbReference type="Google" id="ProtNLM"/>
    </source>
</evidence>
<proteinExistence type="predicted"/>
<dbReference type="AlphaFoldDB" id="A0A328WL68"/>
<accession>A0A328WL68</accession>
<evidence type="ECO:0000313" key="2">
    <source>
        <dbReference type="EMBL" id="RAR46991.1"/>
    </source>
</evidence>
<reference evidence="2 3" key="1">
    <citation type="submission" date="2018-06" db="EMBL/GenBank/DDBJ databases">
        <title>Genomic Encyclopedia of Type Strains, Phase III (KMG-III): the genomes of soil and plant-associated and newly described type strains.</title>
        <authorList>
            <person name="Whitman W."/>
        </authorList>
    </citation>
    <scope>NUCLEOTIDE SEQUENCE [LARGE SCALE GENOMIC DNA]</scope>
    <source>
        <strain evidence="2 3">CGMCC 1.12504</strain>
    </source>
</reference>
<protein>
    <recommendedName>
        <fullName evidence="4">Secreted protein (Por secretion system target)</fullName>
    </recommendedName>
</protein>